<keyword evidence="4" id="KW-0808">Transferase</keyword>
<dbReference type="Pfam" id="PF07730">
    <property type="entry name" value="HisKA_3"/>
    <property type="match status" value="1"/>
</dbReference>
<keyword evidence="10" id="KW-0812">Transmembrane</keyword>
<dbReference type="InterPro" id="IPR050482">
    <property type="entry name" value="Sensor_HK_TwoCompSys"/>
</dbReference>
<evidence type="ECO:0000313" key="14">
    <source>
        <dbReference type="Proteomes" id="UP001595823"/>
    </source>
</evidence>
<dbReference type="EC" id="2.7.13.3" evidence="2"/>
<keyword evidence="7" id="KW-0067">ATP-binding</keyword>
<feature type="transmembrane region" description="Helical" evidence="10">
    <location>
        <begin position="53"/>
        <end position="70"/>
    </location>
</feature>
<keyword evidence="5" id="KW-0547">Nucleotide-binding</keyword>
<dbReference type="Pfam" id="PF23539">
    <property type="entry name" value="DUF7134"/>
    <property type="match status" value="1"/>
</dbReference>
<accession>A0ABV8U231</accession>
<evidence type="ECO:0000256" key="2">
    <source>
        <dbReference type="ARBA" id="ARBA00012438"/>
    </source>
</evidence>
<feature type="transmembrane region" description="Helical" evidence="10">
    <location>
        <begin position="121"/>
        <end position="141"/>
    </location>
</feature>
<evidence type="ECO:0000256" key="5">
    <source>
        <dbReference type="ARBA" id="ARBA00022741"/>
    </source>
</evidence>
<keyword evidence="10" id="KW-0472">Membrane</keyword>
<dbReference type="Gene3D" id="3.30.565.10">
    <property type="entry name" value="Histidine kinase-like ATPase, C-terminal domain"/>
    <property type="match status" value="1"/>
</dbReference>
<feature type="transmembrane region" description="Helical" evidence="10">
    <location>
        <begin position="148"/>
        <end position="170"/>
    </location>
</feature>
<dbReference type="RefSeq" id="WP_380623789.1">
    <property type="nucleotide sequence ID" value="NZ_JBHSDK010000028.1"/>
</dbReference>
<evidence type="ECO:0000313" key="13">
    <source>
        <dbReference type="EMBL" id="MFC4337141.1"/>
    </source>
</evidence>
<dbReference type="InterPro" id="IPR011712">
    <property type="entry name" value="Sig_transdc_His_kin_sub3_dim/P"/>
</dbReference>
<evidence type="ECO:0000259" key="12">
    <source>
        <dbReference type="Pfam" id="PF23539"/>
    </source>
</evidence>
<dbReference type="PANTHER" id="PTHR24421:SF10">
    <property type="entry name" value="NITRATE_NITRITE SENSOR PROTEIN NARQ"/>
    <property type="match status" value="1"/>
</dbReference>
<evidence type="ECO:0000256" key="3">
    <source>
        <dbReference type="ARBA" id="ARBA00022553"/>
    </source>
</evidence>
<feature type="region of interest" description="Disordered" evidence="9">
    <location>
        <begin position="371"/>
        <end position="394"/>
    </location>
</feature>
<evidence type="ECO:0000256" key="9">
    <source>
        <dbReference type="SAM" id="MobiDB-lite"/>
    </source>
</evidence>
<keyword evidence="10" id="KW-1133">Transmembrane helix</keyword>
<proteinExistence type="predicted"/>
<evidence type="ECO:0000256" key="8">
    <source>
        <dbReference type="ARBA" id="ARBA00023012"/>
    </source>
</evidence>
<comment type="catalytic activity">
    <reaction evidence="1">
        <text>ATP + protein L-histidine = ADP + protein N-phospho-L-histidine.</text>
        <dbReference type="EC" id="2.7.13.3"/>
    </reaction>
</comment>
<sequence length="394" mass="43171">MSGHQTSKKSLFRRMWEFDSRRPLVWDTAVVGVWWLIIVLAEIFVWAQHFGTFSVPTMLVILALGIPLLWRRRRPFRTQLIIVVPLLLSVFSSSVNAQLAAGIALLLVLFNVSLRCPWWKIAISFGIATIVSILQAVVVNAEWSWWELLGSLVASVFGNGFIVVLGLLIATKREHVVAVEQQAVQQAAMDERHRIAREMHDIIGHNLAVVNALADGGTFAARAGSHGQAQEALEAISDTSRQALSELRRVLGVLRDDDVEEEAELNPQPGLSDIDELIDRVRATGRSVHHTVSGTPWDLDKGRELVLYRTVQEALTNVLKHTAPGISASVSLTYREEDLYLEVANGGLLATSADAGRGLTGLAERAKAFGGTMEAGPSPNGGWAVSLRLPHPKE</sequence>
<organism evidence="13 14">
    <name type="scientific">Salininema proteolyticum</name>
    <dbReference type="NCBI Taxonomy" id="1607685"/>
    <lineage>
        <taxon>Bacteria</taxon>
        <taxon>Bacillati</taxon>
        <taxon>Actinomycetota</taxon>
        <taxon>Actinomycetes</taxon>
        <taxon>Glycomycetales</taxon>
        <taxon>Glycomycetaceae</taxon>
        <taxon>Salininema</taxon>
    </lineage>
</organism>
<feature type="transmembrane region" description="Helical" evidence="10">
    <location>
        <begin position="24"/>
        <end position="47"/>
    </location>
</feature>
<protein>
    <recommendedName>
        <fullName evidence="2">histidine kinase</fullName>
        <ecNumber evidence="2">2.7.13.3</ecNumber>
    </recommendedName>
</protein>
<dbReference type="CDD" id="cd16917">
    <property type="entry name" value="HATPase_UhpB-NarQ-NarX-like"/>
    <property type="match status" value="1"/>
</dbReference>
<reference evidence="14" key="1">
    <citation type="journal article" date="2019" name="Int. J. Syst. Evol. Microbiol.">
        <title>The Global Catalogue of Microorganisms (GCM) 10K type strain sequencing project: providing services to taxonomists for standard genome sequencing and annotation.</title>
        <authorList>
            <consortium name="The Broad Institute Genomics Platform"/>
            <consortium name="The Broad Institute Genome Sequencing Center for Infectious Disease"/>
            <person name="Wu L."/>
            <person name="Ma J."/>
        </authorList>
    </citation>
    <scope>NUCLEOTIDE SEQUENCE [LARGE SCALE GENOMIC DNA]</scope>
    <source>
        <strain evidence="14">IBRC-M 10908</strain>
    </source>
</reference>
<dbReference type="PANTHER" id="PTHR24421">
    <property type="entry name" value="NITRATE/NITRITE SENSOR PROTEIN NARX-RELATED"/>
    <property type="match status" value="1"/>
</dbReference>
<evidence type="ECO:0000256" key="10">
    <source>
        <dbReference type="SAM" id="Phobius"/>
    </source>
</evidence>
<dbReference type="Proteomes" id="UP001595823">
    <property type="component" value="Unassembled WGS sequence"/>
</dbReference>
<keyword evidence="6 13" id="KW-0418">Kinase</keyword>
<dbReference type="InterPro" id="IPR055558">
    <property type="entry name" value="DUF7134"/>
</dbReference>
<evidence type="ECO:0000256" key="7">
    <source>
        <dbReference type="ARBA" id="ARBA00022840"/>
    </source>
</evidence>
<feature type="transmembrane region" description="Helical" evidence="10">
    <location>
        <begin position="82"/>
        <end position="109"/>
    </location>
</feature>
<dbReference type="EMBL" id="JBHSDK010000028">
    <property type="protein sequence ID" value="MFC4337141.1"/>
    <property type="molecule type" value="Genomic_DNA"/>
</dbReference>
<feature type="domain" description="DUF7134" evidence="12">
    <location>
        <begin position="16"/>
        <end position="167"/>
    </location>
</feature>
<evidence type="ECO:0000256" key="6">
    <source>
        <dbReference type="ARBA" id="ARBA00022777"/>
    </source>
</evidence>
<evidence type="ECO:0000256" key="4">
    <source>
        <dbReference type="ARBA" id="ARBA00022679"/>
    </source>
</evidence>
<evidence type="ECO:0000259" key="11">
    <source>
        <dbReference type="Pfam" id="PF07730"/>
    </source>
</evidence>
<keyword evidence="3" id="KW-0597">Phosphoprotein</keyword>
<gene>
    <name evidence="13" type="ORF">ACFPET_18210</name>
</gene>
<dbReference type="SUPFAM" id="SSF55874">
    <property type="entry name" value="ATPase domain of HSP90 chaperone/DNA topoisomerase II/histidine kinase"/>
    <property type="match status" value="1"/>
</dbReference>
<dbReference type="Gene3D" id="1.20.5.1930">
    <property type="match status" value="1"/>
</dbReference>
<dbReference type="InterPro" id="IPR036890">
    <property type="entry name" value="HATPase_C_sf"/>
</dbReference>
<evidence type="ECO:0000256" key="1">
    <source>
        <dbReference type="ARBA" id="ARBA00000085"/>
    </source>
</evidence>
<feature type="domain" description="Signal transduction histidine kinase subgroup 3 dimerisation and phosphoacceptor" evidence="11">
    <location>
        <begin position="191"/>
        <end position="257"/>
    </location>
</feature>
<keyword evidence="14" id="KW-1185">Reference proteome</keyword>
<keyword evidence="8" id="KW-0902">Two-component regulatory system</keyword>
<comment type="caution">
    <text evidence="13">The sequence shown here is derived from an EMBL/GenBank/DDBJ whole genome shotgun (WGS) entry which is preliminary data.</text>
</comment>
<dbReference type="GO" id="GO:0016301">
    <property type="term" value="F:kinase activity"/>
    <property type="evidence" value="ECO:0007669"/>
    <property type="project" value="UniProtKB-KW"/>
</dbReference>
<name>A0ABV8U231_9ACTN</name>